<protein>
    <submittedName>
        <fullName evidence="1">Uncharacterized protein</fullName>
    </submittedName>
</protein>
<dbReference type="EMBL" id="ACDY02000001">
    <property type="protein sequence ID" value="EEZ72642.1"/>
    <property type="molecule type" value="Genomic_DNA"/>
</dbReference>
<reference evidence="1 2" key="1">
    <citation type="submission" date="2009-10" db="EMBL/GenBank/DDBJ databases">
        <authorList>
            <person name="Weinstock G."/>
            <person name="Sodergren E."/>
            <person name="Clifton S."/>
            <person name="Fulton L."/>
            <person name="Fulton B."/>
            <person name="Courtney L."/>
            <person name="Fronick C."/>
            <person name="Harrison M."/>
            <person name="Strong C."/>
            <person name="Farmer C."/>
            <person name="Delahaunty K."/>
            <person name="Markovic C."/>
            <person name="Hall O."/>
            <person name="Minx P."/>
            <person name="Tomlinson C."/>
            <person name="Mitreva M."/>
            <person name="Nelson J."/>
            <person name="Hou S."/>
            <person name="Wollam A."/>
            <person name="Pepin K.H."/>
            <person name="Johnson M."/>
            <person name="Bhonagiri V."/>
            <person name="Nash W.E."/>
            <person name="Warren W."/>
            <person name="Chinwalla A."/>
            <person name="Mardis E.R."/>
            <person name="Wilson R.K."/>
        </authorList>
    </citation>
    <scope>NUCLEOTIDE SEQUENCE [LARGE SCALE GENOMIC DNA]</scope>
    <source>
        <strain evidence="1 2">ATCC 14685</strain>
    </source>
</reference>
<name>D0W0A8_NEICI</name>
<evidence type="ECO:0000313" key="2">
    <source>
        <dbReference type="Proteomes" id="UP000003294"/>
    </source>
</evidence>
<organism evidence="1 2">
    <name type="scientific">Neisseria cinerea ATCC 14685</name>
    <dbReference type="NCBI Taxonomy" id="546262"/>
    <lineage>
        <taxon>Bacteria</taxon>
        <taxon>Pseudomonadati</taxon>
        <taxon>Pseudomonadota</taxon>
        <taxon>Betaproteobacteria</taxon>
        <taxon>Neisseriales</taxon>
        <taxon>Neisseriaceae</taxon>
        <taxon>Neisseria</taxon>
    </lineage>
</organism>
<proteinExistence type="predicted"/>
<accession>D0W0A8</accession>
<sequence length="46" mass="5206">MDLSLHPIICNKMPSEGRKPSDGIKEQTAFYTYSRVVKTVLIPARN</sequence>
<comment type="caution">
    <text evidence="1">The sequence shown here is derived from an EMBL/GenBank/DDBJ whole genome shotgun (WGS) entry which is preliminary data.</text>
</comment>
<evidence type="ECO:0000313" key="1">
    <source>
        <dbReference type="EMBL" id="EEZ72642.1"/>
    </source>
</evidence>
<gene>
    <name evidence="1" type="ORF">NEICINOT_03075</name>
</gene>
<dbReference type="Proteomes" id="UP000003294">
    <property type="component" value="Unassembled WGS sequence"/>
</dbReference>
<dbReference type="AlphaFoldDB" id="D0W0A8"/>